<proteinExistence type="inferred from homology"/>
<dbReference type="PANTHER" id="PTHR42749:SF1">
    <property type="entry name" value="CELL SHAPE-DETERMINING PROTEIN MREB"/>
    <property type="match status" value="1"/>
</dbReference>
<keyword evidence="2 6" id="KW-0547">Nucleotide-binding</keyword>
<dbReference type="Proteomes" id="UP000244016">
    <property type="component" value="Unassembled WGS sequence"/>
</dbReference>
<evidence type="ECO:0000313" key="8">
    <source>
        <dbReference type="Proteomes" id="UP000244016"/>
    </source>
</evidence>
<dbReference type="NCBIfam" id="TIGR00904">
    <property type="entry name" value="mreB"/>
    <property type="match status" value="1"/>
</dbReference>
<evidence type="ECO:0000256" key="3">
    <source>
        <dbReference type="ARBA" id="ARBA00022840"/>
    </source>
</evidence>
<comment type="similarity">
    <text evidence="5 6">Belongs to the FtsA/MreB family.</text>
</comment>
<feature type="binding site" evidence="6">
    <location>
        <begin position="166"/>
        <end position="168"/>
    </location>
    <ligand>
        <name>ATP</name>
        <dbReference type="ChEBI" id="CHEBI:30616"/>
    </ligand>
</feature>
<protein>
    <recommendedName>
        <fullName evidence="6">Cell shape-determining protein MreB</fullName>
    </recommendedName>
</protein>
<organism evidence="7 8">
    <name type="scientific">Brockia lithotrophica</name>
    <dbReference type="NCBI Taxonomy" id="933949"/>
    <lineage>
        <taxon>Bacteria</taxon>
        <taxon>Bacillati</taxon>
        <taxon>Bacillota</taxon>
        <taxon>Bacilli</taxon>
        <taxon>Bacillales</taxon>
        <taxon>Bacillales Family X. Incertae Sedis</taxon>
        <taxon>Brockia</taxon>
    </lineage>
</organism>
<accession>A0A2T5G7A9</accession>
<dbReference type="PRINTS" id="PR01652">
    <property type="entry name" value="SHAPEPROTEIN"/>
</dbReference>
<evidence type="ECO:0000256" key="4">
    <source>
        <dbReference type="ARBA" id="ARBA00022960"/>
    </source>
</evidence>
<feature type="binding site" evidence="6">
    <location>
        <begin position="296"/>
        <end position="299"/>
    </location>
    <ligand>
        <name>ATP</name>
        <dbReference type="ChEBI" id="CHEBI:30616"/>
    </ligand>
</feature>
<dbReference type="GO" id="GO:0005737">
    <property type="term" value="C:cytoplasm"/>
    <property type="evidence" value="ECO:0007669"/>
    <property type="project" value="UniProtKB-SubCell"/>
</dbReference>
<evidence type="ECO:0000256" key="2">
    <source>
        <dbReference type="ARBA" id="ARBA00022741"/>
    </source>
</evidence>
<dbReference type="Pfam" id="PF06723">
    <property type="entry name" value="MreB_Mbl"/>
    <property type="match status" value="1"/>
</dbReference>
<dbReference type="InterPro" id="IPR056546">
    <property type="entry name" value="MreB_MamK-like"/>
</dbReference>
<dbReference type="NCBIfam" id="NF010539">
    <property type="entry name" value="PRK13927.1"/>
    <property type="match status" value="1"/>
</dbReference>
<reference evidence="7 8" key="1">
    <citation type="submission" date="2017-08" db="EMBL/GenBank/DDBJ databases">
        <title>Burning lignite coal seam in the remote Altai Mountains harbors a hydrogen-driven thermophilic microbial community.</title>
        <authorList>
            <person name="Kadnikov V.V."/>
            <person name="Mardanov A.V."/>
            <person name="Ivasenko D."/>
            <person name="Beletsky A.V."/>
            <person name="Karnachuk O.V."/>
            <person name="Ravin N.V."/>
        </authorList>
    </citation>
    <scope>NUCLEOTIDE SEQUENCE [LARGE SCALE GENOMIC DNA]</scope>
    <source>
        <strain evidence="7">AL31</strain>
    </source>
</reference>
<name>A0A2T5G7A9_9BACL</name>
<dbReference type="PANTHER" id="PTHR42749">
    <property type="entry name" value="CELL SHAPE-DETERMINING PROTEIN MREB"/>
    <property type="match status" value="1"/>
</dbReference>
<sequence>MKGASKEVFSMTRDMGIDLGTANTLVYVKGKGIVLKEPSVVAVNTKTGAVEAVGEDAKRMVGRTPASIVVKRPLKDGVIADFDTTEVMIRTFIQKAQKKGLFSRRPNIMISIPLGVTPVERRAVEDAARQAGAREAMTIEEPFAAAIGVDLPVWEPTGSMIVDIGGGTTEVAIISLGGIVIGQSVRVAGDEMDDAILQYVKRRYNLLIGERTAEDLKIELGSALPPEGGDGPEMEVRGRDLVTGLPKTISLTAREIAEALDDVVRAIVDAVKSTLEKSPPELAADIMDRGIVLAGGGSLLRNLDRRLAEETGIPVFVAENPLLAVAIGTGRALEHLSLYQKYAQANGTRR</sequence>
<dbReference type="AlphaFoldDB" id="A0A2T5G7A9"/>
<dbReference type="HAMAP" id="MF_02207">
    <property type="entry name" value="MreB"/>
    <property type="match status" value="1"/>
</dbReference>
<dbReference type="GO" id="GO:0005524">
    <property type="term" value="F:ATP binding"/>
    <property type="evidence" value="ECO:0007669"/>
    <property type="project" value="UniProtKB-KW"/>
</dbReference>
<evidence type="ECO:0000256" key="5">
    <source>
        <dbReference type="ARBA" id="ARBA00023458"/>
    </source>
</evidence>
<dbReference type="SUPFAM" id="SSF53067">
    <property type="entry name" value="Actin-like ATPase domain"/>
    <property type="match status" value="2"/>
</dbReference>
<keyword evidence="1 6" id="KW-0963">Cytoplasm</keyword>
<evidence type="ECO:0000256" key="6">
    <source>
        <dbReference type="HAMAP-Rule" id="MF_02207"/>
    </source>
</evidence>
<dbReference type="GO" id="GO:0000902">
    <property type="term" value="P:cell morphogenesis"/>
    <property type="evidence" value="ECO:0007669"/>
    <property type="project" value="InterPro"/>
</dbReference>
<feature type="binding site" evidence="6">
    <location>
        <begin position="21"/>
        <end position="23"/>
    </location>
    <ligand>
        <name>ATP</name>
        <dbReference type="ChEBI" id="CHEBI:30616"/>
    </ligand>
</feature>
<comment type="subcellular location">
    <subcellularLocation>
        <location evidence="6">Cytoplasm</location>
    </subcellularLocation>
    <text evidence="6">Membrane-associated.</text>
</comment>
<dbReference type="InterPro" id="IPR043129">
    <property type="entry name" value="ATPase_NBD"/>
</dbReference>
<feature type="binding site" evidence="6">
    <location>
        <begin position="214"/>
        <end position="217"/>
    </location>
    <ligand>
        <name>ATP</name>
        <dbReference type="ChEBI" id="CHEBI:30616"/>
    </ligand>
</feature>
<evidence type="ECO:0000313" key="7">
    <source>
        <dbReference type="EMBL" id="PTQ52076.1"/>
    </source>
</evidence>
<dbReference type="EMBL" id="PEBW01000003">
    <property type="protein sequence ID" value="PTQ52076.1"/>
    <property type="molecule type" value="Genomic_DNA"/>
</dbReference>
<comment type="caution">
    <text evidence="7">The sequence shown here is derived from an EMBL/GenBank/DDBJ whole genome shotgun (WGS) entry which is preliminary data.</text>
</comment>
<dbReference type="InterPro" id="IPR004753">
    <property type="entry name" value="MreB"/>
</dbReference>
<dbReference type="Gene3D" id="3.30.420.40">
    <property type="match status" value="3"/>
</dbReference>
<comment type="subunit">
    <text evidence="6">Forms polymers.</text>
</comment>
<keyword evidence="3 6" id="KW-0067">ATP-binding</keyword>
<dbReference type="GO" id="GO:0008360">
    <property type="term" value="P:regulation of cell shape"/>
    <property type="evidence" value="ECO:0007669"/>
    <property type="project" value="UniProtKB-UniRule"/>
</dbReference>
<gene>
    <name evidence="6" type="primary">mreB</name>
    <name evidence="7" type="ORF">BLITH_1043</name>
</gene>
<keyword evidence="4 6" id="KW-0133">Cell shape</keyword>
<dbReference type="CDD" id="cd10225">
    <property type="entry name" value="ASKHA_NBD_MreB-like"/>
    <property type="match status" value="1"/>
</dbReference>
<evidence type="ECO:0000256" key="1">
    <source>
        <dbReference type="ARBA" id="ARBA00022490"/>
    </source>
</evidence>
<comment type="function">
    <text evidence="6">Forms membrane-associated dynamic filaments that are essential for cell shape determination. Acts by regulating cell wall synthesis and cell elongation, and thus cell shape. A feedback loop between cell geometry and MreB localization may maintain elongated cell shape by targeting cell wall growth to regions of negative cell wall curvature.</text>
</comment>